<evidence type="ECO:0000256" key="10">
    <source>
        <dbReference type="ARBA" id="ARBA00048975"/>
    </source>
</evidence>
<evidence type="ECO:0000256" key="1">
    <source>
        <dbReference type="ARBA" id="ARBA00002056"/>
    </source>
</evidence>
<dbReference type="Pfam" id="PF02684">
    <property type="entry name" value="LpxB"/>
    <property type="match status" value="1"/>
</dbReference>
<dbReference type="GO" id="GO:0008915">
    <property type="term" value="F:lipid-A-disaccharide synthase activity"/>
    <property type="evidence" value="ECO:0007669"/>
    <property type="project" value="UniProtKB-UniRule"/>
</dbReference>
<reference evidence="12" key="1">
    <citation type="journal article" date="2014" name="Int. J. Syst. Evol. Microbiol.">
        <title>Complete genome sequence of Corynebacterium casei LMG S-19264T (=DSM 44701T), isolated from a smear-ripened cheese.</title>
        <authorList>
            <consortium name="US DOE Joint Genome Institute (JGI-PGF)"/>
            <person name="Walter F."/>
            <person name="Albersmeier A."/>
            <person name="Kalinowski J."/>
            <person name="Ruckert C."/>
        </authorList>
    </citation>
    <scope>NUCLEOTIDE SEQUENCE</scope>
    <source>
        <strain evidence="12">KCTC 42249</strain>
    </source>
</reference>
<reference evidence="12" key="2">
    <citation type="submission" date="2020-09" db="EMBL/GenBank/DDBJ databases">
        <authorList>
            <person name="Sun Q."/>
            <person name="Kim S."/>
        </authorList>
    </citation>
    <scope>NUCLEOTIDE SEQUENCE</scope>
    <source>
        <strain evidence="12">KCTC 42249</strain>
    </source>
</reference>
<evidence type="ECO:0000256" key="3">
    <source>
        <dbReference type="ARBA" id="ARBA00012687"/>
    </source>
</evidence>
<evidence type="ECO:0000313" key="12">
    <source>
        <dbReference type="EMBL" id="GHD09007.1"/>
    </source>
</evidence>
<keyword evidence="5" id="KW-0444">Lipid biosynthesis</keyword>
<dbReference type="InterPro" id="IPR003835">
    <property type="entry name" value="Glyco_trans_19"/>
</dbReference>
<dbReference type="EC" id="2.4.1.182" evidence="3 11"/>
<evidence type="ECO:0000256" key="8">
    <source>
        <dbReference type="ARBA" id="ARBA00022679"/>
    </source>
</evidence>
<evidence type="ECO:0000256" key="11">
    <source>
        <dbReference type="NCBIfam" id="TIGR00215"/>
    </source>
</evidence>
<protein>
    <recommendedName>
        <fullName evidence="4 11">Lipid-A-disaccharide synthase</fullName>
        <ecNumber evidence="3 11">2.4.1.182</ecNumber>
    </recommendedName>
</protein>
<evidence type="ECO:0000256" key="2">
    <source>
        <dbReference type="ARBA" id="ARBA00007868"/>
    </source>
</evidence>
<comment type="function">
    <text evidence="1">Condensation of UDP-2,3-diacylglucosamine and 2,3-diacylglucosamine-1-phosphate to form lipid A disaccharide, a precursor of lipid A, a phosphorylated glycolipid that anchors the lipopolysaccharide to the outer membrane of the cell.</text>
</comment>
<evidence type="ECO:0000313" key="13">
    <source>
        <dbReference type="Proteomes" id="UP000630142"/>
    </source>
</evidence>
<dbReference type="EMBL" id="BMZQ01000001">
    <property type="protein sequence ID" value="GHD09007.1"/>
    <property type="molecule type" value="Genomic_DNA"/>
</dbReference>
<keyword evidence="7" id="KW-0328">Glycosyltransferase</keyword>
<evidence type="ECO:0000256" key="9">
    <source>
        <dbReference type="ARBA" id="ARBA00023098"/>
    </source>
</evidence>
<gene>
    <name evidence="12" type="ORF">GCM10016234_09300</name>
</gene>
<evidence type="ECO:0000256" key="6">
    <source>
        <dbReference type="ARBA" id="ARBA00022556"/>
    </source>
</evidence>
<dbReference type="PANTHER" id="PTHR30372:SF4">
    <property type="entry name" value="LIPID-A-DISACCHARIDE SYNTHASE, MITOCHONDRIAL-RELATED"/>
    <property type="match status" value="1"/>
</dbReference>
<dbReference type="GO" id="GO:0009245">
    <property type="term" value="P:lipid A biosynthetic process"/>
    <property type="evidence" value="ECO:0007669"/>
    <property type="project" value="UniProtKB-UniRule"/>
</dbReference>
<comment type="similarity">
    <text evidence="2">Belongs to the LpxB family.</text>
</comment>
<dbReference type="RefSeq" id="WP_189502024.1">
    <property type="nucleotide sequence ID" value="NZ_BMZQ01000001.1"/>
</dbReference>
<name>A0A8J3DLY9_9HYPH</name>
<evidence type="ECO:0000256" key="7">
    <source>
        <dbReference type="ARBA" id="ARBA00022676"/>
    </source>
</evidence>
<dbReference type="AlphaFoldDB" id="A0A8J3DLY9"/>
<sequence>MSQTAKPLRIAVVSGEESGDLLGFDLVRAIEKQSGRPVELVGVGGRHLQSLGLKPLFDPGDIALMGVSAVVRDLPRLVYRIGTTARAIVDAKPDCLITIDSPAFTLRVAKKVRALDAGIPIVKYVCPSVWAWNPGRAPAMKPYIDRILCILPFEEQVLEDLKGPKGIYVGHRLASDPNLLDATEQQRGRPVGEGEKTLLVLPGSRRGEVRSLMKPFGETLKLLRERGNAFRVVIPTVPHVAGLVAEEARSWPVVPEIVSGPQEKLKAFASADAAMAASGTVLLELALARVPMVSCYKTDLLMSAVTRLITIWTAALPNLIADRLVVPEFINEFLRPGLIARQLEALLADTEARRWQLQGLDSVAERMRTDRPSSEVAAKAVLELLQGR</sequence>
<keyword evidence="8" id="KW-0808">Transferase</keyword>
<comment type="caution">
    <text evidence="12">The sequence shown here is derived from an EMBL/GenBank/DDBJ whole genome shotgun (WGS) entry which is preliminary data.</text>
</comment>
<accession>A0A8J3DLY9</accession>
<dbReference type="NCBIfam" id="TIGR00215">
    <property type="entry name" value="lpxB"/>
    <property type="match status" value="1"/>
</dbReference>
<evidence type="ECO:0000256" key="5">
    <source>
        <dbReference type="ARBA" id="ARBA00022516"/>
    </source>
</evidence>
<comment type="catalytic activity">
    <reaction evidence="10">
        <text>a lipid X + a UDP-2-N,3-O-bis[(3R)-3-hydroxyacyl]-alpha-D-glucosamine = a lipid A disaccharide + UDP + H(+)</text>
        <dbReference type="Rhea" id="RHEA:67828"/>
        <dbReference type="ChEBI" id="CHEBI:15378"/>
        <dbReference type="ChEBI" id="CHEBI:58223"/>
        <dbReference type="ChEBI" id="CHEBI:137748"/>
        <dbReference type="ChEBI" id="CHEBI:176338"/>
        <dbReference type="ChEBI" id="CHEBI:176343"/>
        <dbReference type="EC" id="2.4.1.182"/>
    </reaction>
</comment>
<evidence type="ECO:0000256" key="4">
    <source>
        <dbReference type="ARBA" id="ARBA00020902"/>
    </source>
</evidence>
<proteinExistence type="inferred from homology"/>
<dbReference type="SUPFAM" id="SSF53756">
    <property type="entry name" value="UDP-Glycosyltransferase/glycogen phosphorylase"/>
    <property type="match status" value="1"/>
</dbReference>
<dbReference type="GO" id="GO:0005543">
    <property type="term" value="F:phospholipid binding"/>
    <property type="evidence" value="ECO:0007669"/>
    <property type="project" value="TreeGrafter"/>
</dbReference>
<dbReference type="GO" id="GO:0016020">
    <property type="term" value="C:membrane"/>
    <property type="evidence" value="ECO:0007669"/>
    <property type="project" value="GOC"/>
</dbReference>
<keyword evidence="9" id="KW-0443">Lipid metabolism</keyword>
<keyword evidence="13" id="KW-1185">Reference proteome</keyword>
<keyword evidence="6" id="KW-0441">Lipid A biosynthesis</keyword>
<dbReference type="PANTHER" id="PTHR30372">
    <property type="entry name" value="LIPID-A-DISACCHARIDE SYNTHASE"/>
    <property type="match status" value="1"/>
</dbReference>
<organism evidence="12 13">
    <name type="scientific">Tianweitania populi</name>
    <dbReference type="NCBI Taxonomy" id="1607949"/>
    <lineage>
        <taxon>Bacteria</taxon>
        <taxon>Pseudomonadati</taxon>
        <taxon>Pseudomonadota</taxon>
        <taxon>Alphaproteobacteria</taxon>
        <taxon>Hyphomicrobiales</taxon>
        <taxon>Phyllobacteriaceae</taxon>
        <taxon>Tianweitania</taxon>
    </lineage>
</organism>
<dbReference type="Proteomes" id="UP000630142">
    <property type="component" value="Unassembled WGS sequence"/>
</dbReference>